<proteinExistence type="inferred from homology"/>
<feature type="domain" description="Orn/DAP/Arg decarboxylase 2 N-terminal" evidence="6">
    <location>
        <begin position="21"/>
        <end position="276"/>
    </location>
</feature>
<dbReference type="GO" id="GO:0008836">
    <property type="term" value="F:diaminopimelate decarboxylase activity"/>
    <property type="evidence" value="ECO:0007669"/>
    <property type="project" value="TreeGrafter"/>
</dbReference>
<dbReference type="RefSeq" id="WP_111167308.1">
    <property type="nucleotide sequence ID" value="NZ_POUA01000074.1"/>
</dbReference>
<keyword evidence="8" id="KW-1185">Reference proteome</keyword>
<dbReference type="InterPro" id="IPR029066">
    <property type="entry name" value="PLP-binding_barrel"/>
</dbReference>
<evidence type="ECO:0000256" key="3">
    <source>
        <dbReference type="PIRSR" id="PIRSR600183-50"/>
    </source>
</evidence>
<feature type="modified residue" description="N6-(pyridoxal phosphate)lysine" evidence="3">
    <location>
        <position position="45"/>
    </location>
</feature>
<dbReference type="Gene3D" id="2.40.37.10">
    <property type="entry name" value="Lyase, Ornithine Decarboxylase, Chain A, domain 1"/>
    <property type="match status" value="1"/>
</dbReference>
<dbReference type="AlphaFoldDB" id="A0A2W2IFH1"/>
<evidence type="ECO:0000313" key="8">
    <source>
        <dbReference type="Proteomes" id="UP000248544"/>
    </source>
</evidence>
<dbReference type="Gene3D" id="3.20.20.10">
    <property type="entry name" value="Alanine racemase"/>
    <property type="match status" value="1"/>
</dbReference>
<comment type="caution">
    <text evidence="7">The sequence shown here is derived from an EMBL/GenBank/DDBJ whole genome shotgun (WGS) entry which is preliminary data.</text>
</comment>
<dbReference type="Pfam" id="PF02784">
    <property type="entry name" value="Orn_Arg_deC_N"/>
    <property type="match status" value="1"/>
</dbReference>
<dbReference type="InterPro" id="IPR022644">
    <property type="entry name" value="De-COase2_N"/>
</dbReference>
<dbReference type="EMBL" id="POUA01000074">
    <property type="protein sequence ID" value="PZG48854.1"/>
    <property type="molecule type" value="Genomic_DNA"/>
</dbReference>
<keyword evidence="2 3" id="KW-0663">Pyridoxal phosphate</keyword>
<dbReference type="Pfam" id="PF00278">
    <property type="entry name" value="Orn_DAP_Arg_deC"/>
    <property type="match status" value="1"/>
</dbReference>
<comment type="cofactor">
    <cofactor evidence="1 3">
        <name>pyridoxal 5'-phosphate</name>
        <dbReference type="ChEBI" id="CHEBI:597326"/>
    </cofactor>
</comment>
<dbReference type="InterPro" id="IPR022657">
    <property type="entry name" value="De-COase2_CS"/>
</dbReference>
<dbReference type="InterPro" id="IPR000183">
    <property type="entry name" value="Orn/DAP/Arg_de-COase"/>
</dbReference>
<dbReference type="SUPFAM" id="SSF50621">
    <property type="entry name" value="Alanine racemase C-terminal domain-like"/>
    <property type="match status" value="1"/>
</dbReference>
<gene>
    <name evidence="7" type="ORF">C1I98_12320</name>
</gene>
<dbReference type="PANTHER" id="PTHR43727">
    <property type="entry name" value="DIAMINOPIMELATE DECARBOXYLASE"/>
    <property type="match status" value="1"/>
</dbReference>
<feature type="domain" description="Orn/DAP/Arg decarboxylase 2 C-terminal" evidence="5">
    <location>
        <begin position="15"/>
        <end position="367"/>
    </location>
</feature>
<dbReference type="InterPro" id="IPR022643">
    <property type="entry name" value="De-COase2_C"/>
</dbReference>
<dbReference type="InterPro" id="IPR009006">
    <property type="entry name" value="Ala_racemase/Decarboxylase_C"/>
</dbReference>
<evidence type="ECO:0000259" key="5">
    <source>
        <dbReference type="Pfam" id="PF00278"/>
    </source>
</evidence>
<dbReference type="SUPFAM" id="SSF51419">
    <property type="entry name" value="PLP-binding barrel"/>
    <property type="match status" value="1"/>
</dbReference>
<dbReference type="GO" id="GO:0009089">
    <property type="term" value="P:lysine biosynthetic process via diaminopimelate"/>
    <property type="evidence" value="ECO:0007669"/>
    <property type="project" value="TreeGrafter"/>
</dbReference>
<organism evidence="7 8">
    <name type="scientific">Spongiactinospora gelatinilytica</name>
    <dbReference type="NCBI Taxonomy" id="2666298"/>
    <lineage>
        <taxon>Bacteria</taxon>
        <taxon>Bacillati</taxon>
        <taxon>Actinomycetota</taxon>
        <taxon>Actinomycetes</taxon>
        <taxon>Streptosporangiales</taxon>
        <taxon>Streptosporangiaceae</taxon>
        <taxon>Spongiactinospora</taxon>
    </lineage>
</organism>
<sequence length="410" mass="43173">MIERAELAERYGTPLYVYDLDRIAAARRDLRAALPGQVTIYYAVKANPHPDVLRAMREGDGPPCRTEISSTGELAAVLDAGFSGADCLYTGPGKTTAELHETIGLGVRTFSVESVTDLRRIGAVAKEYGVTGNCLLRVNSASAAATTSIRMTGTPSQFGFDAESLAATMPELRDVPGVRLTGAHFFPLSNARDEESLIAEFRHTIAGAARLREETGLPIDLLDIGGGFGAPYAHPGERPAYPKLRDELERALDVHMPRWRDGSPEIAVESGRHLVADCGELVCQVVNVKRSRGRTFVIVDAGINAFGGMSGLGRLLPPSVGLSHPAGPASGTATIVGPLCTPGDVIGREVEMPPVEPGDLIAVPNTGAYGVTSSLLMFLGRPAPMEVAVRGGAVVSASRLGHHRAHQGGG</sequence>
<reference evidence="7 8" key="1">
    <citation type="submission" date="2018-01" db="EMBL/GenBank/DDBJ databases">
        <title>Draft genome sequence of Sphaerisporangium sp. 7K107.</title>
        <authorList>
            <person name="Sahin N."/>
            <person name="Saygin H."/>
            <person name="Ay H."/>
        </authorList>
    </citation>
    <scope>NUCLEOTIDE SEQUENCE [LARGE SCALE GENOMIC DNA]</scope>
    <source>
        <strain evidence="7 8">7K107</strain>
    </source>
</reference>
<accession>A0A2W2IFH1</accession>
<dbReference type="Proteomes" id="UP000248544">
    <property type="component" value="Unassembled WGS sequence"/>
</dbReference>
<evidence type="ECO:0000313" key="7">
    <source>
        <dbReference type="EMBL" id="PZG48854.1"/>
    </source>
</evidence>
<protein>
    <submittedName>
        <fullName evidence="7">Decarboxylase</fullName>
    </submittedName>
</protein>
<evidence type="ECO:0000256" key="2">
    <source>
        <dbReference type="ARBA" id="ARBA00022898"/>
    </source>
</evidence>
<dbReference type="PRINTS" id="PR01179">
    <property type="entry name" value="ODADCRBXLASE"/>
</dbReference>
<feature type="active site" description="Proton donor" evidence="3">
    <location>
        <position position="340"/>
    </location>
</feature>
<name>A0A2W2IFH1_9ACTN</name>
<evidence type="ECO:0000256" key="1">
    <source>
        <dbReference type="ARBA" id="ARBA00001933"/>
    </source>
</evidence>
<dbReference type="PANTHER" id="PTHR43727:SF2">
    <property type="entry name" value="GROUP IV DECARBOXYLASE"/>
    <property type="match status" value="1"/>
</dbReference>
<dbReference type="PROSITE" id="PS00879">
    <property type="entry name" value="ODR_DC_2_2"/>
    <property type="match status" value="1"/>
</dbReference>
<evidence type="ECO:0000256" key="4">
    <source>
        <dbReference type="RuleBase" id="RU003737"/>
    </source>
</evidence>
<comment type="similarity">
    <text evidence="4">Belongs to the Orn/Lys/Arg decarboxylase class-II family.</text>
</comment>
<evidence type="ECO:0000259" key="6">
    <source>
        <dbReference type="Pfam" id="PF02784"/>
    </source>
</evidence>